<feature type="region of interest" description="Disordered" evidence="1">
    <location>
        <begin position="198"/>
        <end position="244"/>
    </location>
</feature>
<evidence type="ECO:0000256" key="2">
    <source>
        <dbReference type="SAM" id="Phobius"/>
    </source>
</evidence>
<keyword evidence="3" id="KW-0732">Signal</keyword>
<gene>
    <name evidence="4" type="ORF">FBZ92_12910</name>
</gene>
<dbReference type="InterPro" id="IPR011990">
    <property type="entry name" value="TPR-like_helical_dom_sf"/>
</dbReference>
<dbReference type="Gene3D" id="1.25.40.10">
    <property type="entry name" value="Tetratricopeptide repeat domain"/>
    <property type="match status" value="1"/>
</dbReference>
<keyword evidence="2" id="KW-0812">Transmembrane</keyword>
<evidence type="ECO:0000313" key="4">
    <source>
        <dbReference type="EMBL" id="TWB48631.1"/>
    </source>
</evidence>
<organism evidence="4 5">
    <name type="scientific">Nitrospirillum amazonense</name>
    <dbReference type="NCBI Taxonomy" id="28077"/>
    <lineage>
        <taxon>Bacteria</taxon>
        <taxon>Pseudomonadati</taxon>
        <taxon>Pseudomonadota</taxon>
        <taxon>Alphaproteobacteria</taxon>
        <taxon>Rhodospirillales</taxon>
        <taxon>Azospirillaceae</taxon>
        <taxon>Nitrospirillum</taxon>
    </lineage>
</organism>
<dbReference type="EMBL" id="VITT01000029">
    <property type="protein sequence ID" value="TWB48631.1"/>
    <property type="molecule type" value="Genomic_DNA"/>
</dbReference>
<evidence type="ECO:0000256" key="1">
    <source>
        <dbReference type="SAM" id="MobiDB-lite"/>
    </source>
</evidence>
<feature type="compositionally biased region" description="Low complexity" evidence="1">
    <location>
        <begin position="230"/>
        <end position="244"/>
    </location>
</feature>
<evidence type="ECO:0008006" key="6">
    <source>
        <dbReference type="Google" id="ProtNLM"/>
    </source>
</evidence>
<feature type="signal peptide" evidence="3">
    <location>
        <begin position="1"/>
        <end position="25"/>
    </location>
</feature>
<feature type="transmembrane region" description="Helical" evidence="2">
    <location>
        <begin position="150"/>
        <end position="171"/>
    </location>
</feature>
<reference evidence="4 5" key="1">
    <citation type="submission" date="2019-06" db="EMBL/GenBank/DDBJ databases">
        <title>Genomic Encyclopedia of Type Strains, Phase IV (KMG-V): Genome sequencing to study the core and pangenomes of soil and plant-associated prokaryotes.</title>
        <authorList>
            <person name="Whitman W."/>
        </authorList>
    </citation>
    <scope>NUCLEOTIDE SEQUENCE [LARGE SCALE GENOMIC DNA]</scope>
    <source>
        <strain evidence="4 5">BR 11140</strain>
    </source>
</reference>
<name>A0A560HRQ2_9PROT</name>
<protein>
    <recommendedName>
        <fullName evidence="6">Tetratricopeptide repeat protein</fullName>
    </recommendedName>
</protein>
<comment type="caution">
    <text evidence="4">The sequence shown here is derived from an EMBL/GenBank/DDBJ whole genome shotgun (WGS) entry which is preliminary data.</text>
</comment>
<dbReference type="Proteomes" id="UP000318050">
    <property type="component" value="Unassembled WGS sequence"/>
</dbReference>
<dbReference type="AlphaFoldDB" id="A0A560HRQ2"/>
<sequence length="244" mass="25396">MGGRWSFRAMAMALALLLTPCPSRAASDAPIPSARQVKAAVDAGDLPKAERLLREVIRRRGDSARAHYQLGQVLGLEGHHLEAAQELTLSRQIDPDLHFAKPAAFQERLDHELALVPPPPPPAPVVNETAAVSPPSPIVHPTQGGLDPDLVQIIVMLVLLVLTSILFVVVVMKEGVRGRRRDSRVIIVGQMSITGTAGSDASPGLAFDPGSSAGPGAGDWGGSSGGGGATSFDSGSSRSGDSSW</sequence>
<proteinExistence type="predicted"/>
<feature type="chain" id="PRO_5021712312" description="Tetratricopeptide repeat protein" evidence="3">
    <location>
        <begin position="26"/>
        <end position="244"/>
    </location>
</feature>
<evidence type="ECO:0000313" key="5">
    <source>
        <dbReference type="Proteomes" id="UP000318050"/>
    </source>
</evidence>
<keyword evidence="2" id="KW-0472">Membrane</keyword>
<feature type="compositionally biased region" description="Gly residues" evidence="1">
    <location>
        <begin position="213"/>
        <end position="229"/>
    </location>
</feature>
<keyword evidence="2" id="KW-1133">Transmembrane helix</keyword>
<dbReference type="SUPFAM" id="SSF48452">
    <property type="entry name" value="TPR-like"/>
    <property type="match status" value="1"/>
</dbReference>
<accession>A0A560HRQ2</accession>
<evidence type="ECO:0000256" key="3">
    <source>
        <dbReference type="SAM" id="SignalP"/>
    </source>
</evidence>